<dbReference type="PROSITE" id="PS51396">
    <property type="entry name" value="PUL"/>
    <property type="match status" value="1"/>
</dbReference>
<dbReference type="Pfam" id="PF08324">
    <property type="entry name" value="PUL"/>
    <property type="match status" value="1"/>
</dbReference>
<dbReference type="InterPro" id="IPR011989">
    <property type="entry name" value="ARM-like"/>
</dbReference>
<feature type="domain" description="PUL" evidence="1">
    <location>
        <begin position="21"/>
        <end position="288"/>
    </location>
</feature>
<sequence length="288" mass="29620">GGAYTPDQGAGAQAPKKHTEVYVPHRVGALLFDSAKYEGMAAKLGEFNGALSGTPNALSDQESAALQGLFTSLQSSTGPPSGALSPEGLAVVVKMLAWPAAQLFPVLDLARMLVLNPAAAQSLTGDGAAALRTAITTAAAPPAANQLTALRFLANCASQDASQHWLLANRPEVLDMFTECSSSSNKNVRLALGNLLVNIAVMTKQAADSEGKVQCLSAAVQLLESVDTDDVEAIFRGFVAAGTAMHADAQLLELGRDMGLADKARAFASCPTAKVADCSKEILAILGA</sequence>
<evidence type="ECO:0000259" key="1">
    <source>
        <dbReference type="PROSITE" id="PS51396"/>
    </source>
</evidence>
<organism evidence="2 3">
    <name type="scientific">Cymbomonas tetramitiformis</name>
    <dbReference type="NCBI Taxonomy" id="36881"/>
    <lineage>
        <taxon>Eukaryota</taxon>
        <taxon>Viridiplantae</taxon>
        <taxon>Chlorophyta</taxon>
        <taxon>Pyramimonadophyceae</taxon>
        <taxon>Pyramimonadales</taxon>
        <taxon>Pyramimonadaceae</taxon>
        <taxon>Cymbomonas</taxon>
    </lineage>
</organism>
<protein>
    <recommendedName>
        <fullName evidence="1">PUL domain-containing protein</fullName>
    </recommendedName>
</protein>
<evidence type="ECO:0000313" key="3">
    <source>
        <dbReference type="Proteomes" id="UP001190700"/>
    </source>
</evidence>
<dbReference type="SUPFAM" id="SSF48371">
    <property type="entry name" value="ARM repeat"/>
    <property type="match status" value="1"/>
</dbReference>
<comment type="caution">
    <text evidence="2">The sequence shown here is derived from an EMBL/GenBank/DDBJ whole genome shotgun (WGS) entry which is preliminary data.</text>
</comment>
<dbReference type="EMBL" id="LGRX02016722">
    <property type="protein sequence ID" value="KAK3261701.1"/>
    <property type="molecule type" value="Genomic_DNA"/>
</dbReference>
<dbReference type="Proteomes" id="UP001190700">
    <property type="component" value="Unassembled WGS sequence"/>
</dbReference>
<dbReference type="InterPro" id="IPR013535">
    <property type="entry name" value="PUL_dom"/>
</dbReference>
<name>A0AAE0FKW9_9CHLO</name>
<reference evidence="2 3" key="1">
    <citation type="journal article" date="2015" name="Genome Biol. Evol.">
        <title>Comparative Genomics of a Bacterivorous Green Alga Reveals Evolutionary Causalities and Consequences of Phago-Mixotrophic Mode of Nutrition.</title>
        <authorList>
            <person name="Burns J.A."/>
            <person name="Paasch A."/>
            <person name="Narechania A."/>
            <person name="Kim E."/>
        </authorList>
    </citation>
    <scope>NUCLEOTIDE SEQUENCE [LARGE SCALE GENOMIC DNA]</scope>
    <source>
        <strain evidence="2 3">PLY_AMNH</strain>
    </source>
</reference>
<proteinExistence type="predicted"/>
<feature type="non-terminal residue" evidence="2">
    <location>
        <position position="1"/>
    </location>
</feature>
<keyword evidence="3" id="KW-1185">Reference proteome</keyword>
<evidence type="ECO:0000313" key="2">
    <source>
        <dbReference type="EMBL" id="KAK3261701.1"/>
    </source>
</evidence>
<dbReference type="InterPro" id="IPR016024">
    <property type="entry name" value="ARM-type_fold"/>
</dbReference>
<dbReference type="AlphaFoldDB" id="A0AAE0FKW9"/>
<accession>A0AAE0FKW9</accession>
<dbReference type="Gene3D" id="1.25.10.10">
    <property type="entry name" value="Leucine-rich Repeat Variant"/>
    <property type="match status" value="1"/>
</dbReference>
<gene>
    <name evidence="2" type="ORF">CYMTET_29398</name>
</gene>